<feature type="transmembrane region" description="Helical" evidence="1">
    <location>
        <begin position="90"/>
        <end position="111"/>
    </location>
</feature>
<name>A0AAJ0D8W2_9PEZI</name>
<evidence type="ECO:0000256" key="1">
    <source>
        <dbReference type="SAM" id="Phobius"/>
    </source>
</evidence>
<keyword evidence="3" id="KW-1185">Reference proteome</keyword>
<dbReference type="Proteomes" id="UP001271007">
    <property type="component" value="Unassembled WGS sequence"/>
</dbReference>
<dbReference type="EMBL" id="JAWDJX010000041">
    <property type="protein sequence ID" value="KAK3049321.1"/>
    <property type="molecule type" value="Genomic_DNA"/>
</dbReference>
<organism evidence="2 3">
    <name type="scientific">Extremus antarcticus</name>
    <dbReference type="NCBI Taxonomy" id="702011"/>
    <lineage>
        <taxon>Eukaryota</taxon>
        <taxon>Fungi</taxon>
        <taxon>Dikarya</taxon>
        <taxon>Ascomycota</taxon>
        <taxon>Pezizomycotina</taxon>
        <taxon>Dothideomycetes</taxon>
        <taxon>Dothideomycetidae</taxon>
        <taxon>Mycosphaerellales</taxon>
        <taxon>Extremaceae</taxon>
        <taxon>Extremus</taxon>
    </lineage>
</organism>
<keyword evidence="1" id="KW-1133">Transmembrane helix</keyword>
<gene>
    <name evidence="2" type="ORF">LTR09_009499</name>
</gene>
<comment type="caution">
    <text evidence="2">The sequence shown here is derived from an EMBL/GenBank/DDBJ whole genome shotgun (WGS) entry which is preliminary data.</text>
</comment>
<evidence type="ECO:0000313" key="3">
    <source>
        <dbReference type="Proteomes" id="UP001271007"/>
    </source>
</evidence>
<evidence type="ECO:0000313" key="2">
    <source>
        <dbReference type="EMBL" id="KAK3049321.1"/>
    </source>
</evidence>
<accession>A0AAJ0D8W2</accession>
<keyword evidence="1" id="KW-0472">Membrane</keyword>
<feature type="transmembrane region" description="Helical" evidence="1">
    <location>
        <begin position="237"/>
        <end position="259"/>
    </location>
</feature>
<sequence length="271" mass="30354">MASTCILDRSPEVSISARMVSYAKFGLRPNGVVREFSVGCWSLYTTPQPGRERQLAHTHIPIRTSEMAARLSDRLLATIEHKTTTTKGPAAAETVFGNVAFICVLLFTYAYTAWSYMLAKSTILAFTMLFVHHMMHPETLEARTFGLRGNRLVLTERTLATLGSVLVDCFTKDHDNLLCHVPPLREFLRESQGMALEERRLEACWLREAELEVASPGVGRKIALVYCRARRGHIHMLLPLALAMSMIVANIYMVIVLVFDCVAQLAKAVKQ</sequence>
<keyword evidence="1" id="KW-0812">Transmembrane</keyword>
<proteinExistence type="predicted"/>
<protein>
    <submittedName>
        <fullName evidence="2">Uncharacterized protein</fullName>
    </submittedName>
</protein>
<reference evidence="2" key="1">
    <citation type="submission" date="2023-04" db="EMBL/GenBank/DDBJ databases">
        <title>Black Yeasts Isolated from many extreme environments.</title>
        <authorList>
            <person name="Coleine C."/>
            <person name="Stajich J.E."/>
            <person name="Selbmann L."/>
        </authorList>
    </citation>
    <scope>NUCLEOTIDE SEQUENCE</scope>
    <source>
        <strain evidence="2">CCFEE 5312</strain>
    </source>
</reference>
<dbReference type="AlphaFoldDB" id="A0AAJ0D8W2"/>